<keyword evidence="1" id="KW-0472">Membrane</keyword>
<sequence length="79" mass="9072">MSSAAQRRELRPADRHSDDHWEEAMLTSALDQAKPGPRERWFDLCFRLIILALAGLWLFMPPNSETQRPPDVKAAVTQK</sequence>
<accession>A0ABU3S9K9</accession>
<dbReference type="Proteomes" id="UP001254257">
    <property type="component" value="Unassembled WGS sequence"/>
</dbReference>
<keyword evidence="1" id="KW-0812">Transmembrane</keyword>
<name>A0ABU3S9K9_9HYPH</name>
<feature type="transmembrane region" description="Helical" evidence="1">
    <location>
        <begin position="41"/>
        <end position="60"/>
    </location>
</feature>
<keyword evidence="1" id="KW-1133">Transmembrane helix</keyword>
<dbReference type="EMBL" id="JAWDID010000024">
    <property type="protein sequence ID" value="MDU0341474.1"/>
    <property type="molecule type" value="Genomic_DNA"/>
</dbReference>
<reference evidence="2 3" key="1">
    <citation type="submission" date="2023-09" db="EMBL/GenBank/DDBJ databases">
        <title>Whole genome shotgun sequencing (WGS) of Bosea sp. ZW T0_25, isolated from stored onions (Allium cepa).</title>
        <authorList>
            <person name="Stoll D.A."/>
            <person name="Huch M."/>
        </authorList>
    </citation>
    <scope>NUCLEOTIDE SEQUENCE [LARGE SCALE GENOMIC DNA]</scope>
    <source>
        <strain evidence="2 3">ZW T0_25</strain>
    </source>
</reference>
<evidence type="ECO:0000313" key="3">
    <source>
        <dbReference type="Proteomes" id="UP001254257"/>
    </source>
</evidence>
<evidence type="ECO:0000313" key="2">
    <source>
        <dbReference type="EMBL" id="MDU0341474.1"/>
    </source>
</evidence>
<proteinExistence type="predicted"/>
<protein>
    <submittedName>
        <fullName evidence="2">Uncharacterized protein</fullName>
    </submittedName>
</protein>
<keyword evidence="3" id="KW-1185">Reference proteome</keyword>
<evidence type="ECO:0000256" key="1">
    <source>
        <dbReference type="SAM" id="Phobius"/>
    </source>
</evidence>
<comment type="caution">
    <text evidence="2">The sequence shown here is derived from an EMBL/GenBank/DDBJ whole genome shotgun (WGS) entry which is preliminary data.</text>
</comment>
<dbReference type="RefSeq" id="WP_316019293.1">
    <property type="nucleotide sequence ID" value="NZ_JAWDID010000024.1"/>
</dbReference>
<gene>
    <name evidence="2" type="ORF">RKE40_16370</name>
</gene>
<organism evidence="2 3">
    <name type="scientific">Bosea rubneri</name>
    <dbReference type="NCBI Taxonomy" id="3075434"/>
    <lineage>
        <taxon>Bacteria</taxon>
        <taxon>Pseudomonadati</taxon>
        <taxon>Pseudomonadota</taxon>
        <taxon>Alphaproteobacteria</taxon>
        <taxon>Hyphomicrobiales</taxon>
        <taxon>Boseaceae</taxon>
        <taxon>Bosea</taxon>
    </lineage>
</organism>